<feature type="transmembrane region" description="Helical" evidence="2">
    <location>
        <begin position="251"/>
        <end position="275"/>
    </location>
</feature>
<dbReference type="AlphaFoldDB" id="E2A7Z4"/>
<feature type="region of interest" description="Disordered" evidence="1">
    <location>
        <begin position="210"/>
        <end position="230"/>
    </location>
</feature>
<dbReference type="OrthoDB" id="6369020at2759"/>
<feature type="transmembrane region" description="Helical" evidence="2">
    <location>
        <begin position="13"/>
        <end position="30"/>
    </location>
</feature>
<dbReference type="KEGG" id="cfo:105249427"/>
<evidence type="ECO:0000313" key="3">
    <source>
        <dbReference type="EMBL" id="EFN70431.1"/>
    </source>
</evidence>
<dbReference type="EMBL" id="GL437468">
    <property type="protein sequence ID" value="EFN70431.1"/>
    <property type="molecule type" value="Genomic_DNA"/>
</dbReference>
<name>E2A7Z4_CAMFO</name>
<proteinExistence type="predicted"/>
<feature type="compositionally biased region" description="Basic and acidic residues" evidence="1">
    <location>
        <begin position="442"/>
        <end position="452"/>
    </location>
</feature>
<feature type="compositionally biased region" description="Low complexity" evidence="1">
    <location>
        <begin position="220"/>
        <end position="230"/>
    </location>
</feature>
<keyword evidence="2" id="KW-1133">Transmembrane helix</keyword>
<feature type="transmembrane region" description="Helical" evidence="2">
    <location>
        <begin position="158"/>
        <end position="180"/>
    </location>
</feature>
<accession>E2A7Z4</accession>
<dbReference type="Proteomes" id="UP000000311">
    <property type="component" value="Unassembled WGS sequence"/>
</dbReference>
<feature type="compositionally biased region" description="Polar residues" evidence="1">
    <location>
        <begin position="426"/>
        <end position="435"/>
    </location>
</feature>
<keyword evidence="4" id="KW-1185">Reference proteome</keyword>
<evidence type="ECO:0008006" key="5">
    <source>
        <dbReference type="Google" id="ProtNLM"/>
    </source>
</evidence>
<organism evidence="4">
    <name type="scientific">Camponotus floridanus</name>
    <name type="common">Florida carpenter ant</name>
    <dbReference type="NCBI Taxonomy" id="104421"/>
    <lineage>
        <taxon>Eukaryota</taxon>
        <taxon>Metazoa</taxon>
        <taxon>Ecdysozoa</taxon>
        <taxon>Arthropoda</taxon>
        <taxon>Hexapoda</taxon>
        <taxon>Insecta</taxon>
        <taxon>Pterygota</taxon>
        <taxon>Neoptera</taxon>
        <taxon>Endopterygota</taxon>
        <taxon>Hymenoptera</taxon>
        <taxon>Apocrita</taxon>
        <taxon>Aculeata</taxon>
        <taxon>Formicoidea</taxon>
        <taxon>Formicidae</taxon>
        <taxon>Formicinae</taxon>
        <taxon>Camponotus</taxon>
    </lineage>
</organism>
<keyword evidence="2" id="KW-0472">Membrane</keyword>
<feature type="transmembrane region" description="Helical" evidence="2">
    <location>
        <begin position="42"/>
        <end position="68"/>
    </location>
</feature>
<reference evidence="3 4" key="1">
    <citation type="journal article" date="2010" name="Science">
        <title>Genomic comparison of the ants Camponotus floridanus and Harpegnathos saltator.</title>
        <authorList>
            <person name="Bonasio R."/>
            <person name="Zhang G."/>
            <person name="Ye C."/>
            <person name="Mutti N.S."/>
            <person name="Fang X."/>
            <person name="Qin N."/>
            <person name="Donahue G."/>
            <person name="Yang P."/>
            <person name="Li Q."/>
            <person name="Li C."/>
            <person name="Zhang P."/>
            <person name="Huang Z."/>
            <person name="Berger S.L."/>
            <person name="Reinberg D."/>
            <person name="Wang J."/>
            <person name="Liebig J."/>
        </authorList>
    </citation>
    <scope>NUCLEOTIDE SEQUENCE [LARGE SCALE GENOMIC DNA]</scope>
    <source>
        <strain evidence="4">C129</strain>
    </source>
</reference>
<protein>
    <recommendedName>
        <fullName evidence="5">G-protein coupled receptors family 1 profile domain-containing protein</fullName>
    </recommendedName>
</protein>
<feature type="transmembrane region" description="Helical" evidence="2">
    <location>
        <begin position="88"/>
        <end position="106"/>
    </location>
</feature>
<feature type="region of interest" description="Disordered" evidence="1">
    <location>
        <begin position="410"/>
        <end position="460"/>
    </location>
</feature>
<evidence type="ECO:0000313" key="4">
    <source>
        <dbReference type="Proteomes" id="UP000000311"/>
    </source>
</evidence>
<dbReference type="InParanoid" id="E2A7Z4"/>
<sequence>MRSEVGEWLPTCVGSPICILLLSWSLLIYQNQPSSAKRRIDVLTVAILSQSLAHQLGLLLYAILTLIHPANHFGELCSTLVWVLNSSSILQELTLTSIAVFAAISSRDDSINLTKNHLKYHLVSLSVISACIGVTGVLNFEPEVCVFLAHEISYKYGIFVNSLRSLLVFTSFFAVLIALFRNICRSPTSELLKSVSDLSEASSKNSSGAFECHPQHWDPSSGSCTSGSTNSRACLRKKKVQVDEASGRSTVYSILFVCYVFEHLPILIISIRPSLLKNFCTPQNLTTWLPLMKDTLLPVFLALFDKMFCRYVAKVYTKQDHVRRLSHGGVDGKFRHFEQDTEYKLQLNLNHGLKFPLTNGSLYGRLHSHQNRGKTSTMNMGIQQHYPRTQPANEDSNYASLPAELSSFTSSTFEPCQDKIPEPGSSKRNSNAESQQQHRRPRPNESLREFTGNRRKIGSTDVFGQNMENLVQLEDPTSNWKHQITKDEIREESFRRHAKSVLGLESLIVGLENGLQEHYPRNLLRRNQSFDHARYHRPILDTRTYNLKKSDQVRENLQQNLLQGRDSQGHCDGYDSSDDESCDLENGDFDTMSSCRSRSRSCCSVTTVANDDFEYFQRKGTKVELLPSKRASGEVKVNMRSFTPRIIENGVEDREESKKRVGNARLVDIKPSIQSYQLKTKRIGPGYSMNDLDKLTAIKKLPNLSMESLKSILKNSDVSYLDNGDICKHDIGGSAPDFKKIFVSEFI</sequence>
<keyword evidence="2" id="KW-0812">Transmembrane</keyword>
<dbReference type="OMA" id="GHCDGYD"/>
<evidence type="ECO:0000256" key="2">
    <source>
        <dbReference type="SAM" id="Phobius"/>
    </source>
</evidence>
<evidence type="ECO:0000256" key="1">
    <source>
        <dbReference type="SAM" id="MobiDB-lite"/>
    </source>
</evidence>
<feature type="transmembrane region" description="Helical" evidence="2">
    <location>
        <begin position="118"/>
        <end position="138"/>
    </location>
</feature>
<gene>
    <name evidence="3" type="ORF">EAG_08726</name>
</gene>